<protein>
    <recommendedName>
        <fullName evidence="6">Glycosyltransferase family 9 protein</fullName>
    </recommendedName>
</protein>
<evidence type="ECO:0000313" key="5">
    <source>
        <dbReference type="Proteomes" id="UP000319296"/>
    </source>
</evidence>
<evidence type="ECO:0000256" key="2">
    <source>
        <dbReference type="ARBA" id="ARBA00022679"/>
    </source>
</evidence>
<dbReference type="GO" id="GO:0008713">
    <property type="term" value="F:ADP-heptose-lipopolysaccharide heptosyltransferase activity"/>
    <property type="evidence" value="ECO:0007669"/>
    <property type="project" value="TreeGrafter"/>
</dbReference>
<evidence type="ECO:0000313" key="4">
    <source>
        <dbReference type="EMBL" id="RZD19293.1"/>
    </source>
</evidence>
<dbReference type="GO" id="GO:0005829">
    <property type="term" value="C:cytosol"/>
    <property type="evidence" value="ECO:0007669"/>
    <property type="project" value="TreeGrafter"/>
</dbReference>
<comment type="caution">
    <text evidence="4">The sequence shown here is derived from an EMBL/GenBank/DDBJ whole genome shotgun (WGS) entry which is preliminary data.</text>
</comment>
<evidence type="ECO:0008006" key="6">
    <source>
        <dbReference type="Google" id="ProtNLM"/>
    </source>
</evidence>
<dbReference type="SUPFAM" id="SSF53756">
    <property type="entry name" value="UDP-Glycosyltransferase/glycogen phosphorylase"/>
    <property type="match status" value="2"/>
</dbReference>
<dbReference type="InterPro" id="IPR051199">
    <property type="entry name" value="LPS_LOS_Heptosyltrfase"/>
</dbReference>
<reference evidence="4 5" key="1">
    <citation type="journal article" date="2019" name="ISME J.">
        <title>Insights into ecological role of a new deltaproteobacterial order Candidatus Acidulodesulfobacterales by metagenomics and metatranscriptomics.</title>
        <authorList>
            <person name="Tan S."/>
            <person name="Liu J."/>
            <person name="Fang Y."/>
            <person name="Hedlund B.P."/>
            <person name="Lian Z.H."/>
            <person name="Huang L.Y."/>
            <person name="Li J.T."/>
            <person name="Huang L.N."/>
            <person name="Li W.J."/>
            <person name="Jiang H.C."/>
            <person name="Dong H.L."/>
            <person name="Shu W.S."/>
        </authorList>
    </citation>
    <scope>NUCLEOTIDE SEQUENCE [LARGE SCALE GENOMIC DNA]</scope>
    <source>
        <strain evidence="4">AP1</strain>
    </source>
</reference>
<organism evidence="4 5">
    <name type="scientific">Candidatus Acididesulfobacter diazotrophicus</name>
    <dbReference type="NCBI Taxonomy" id="2597226"/>
    <lineage>
        <taxon>Bacteria</taxon>
        <taxon>Deltaproteobacteria</taxon>
        <taxon>Candidatus Acidulodesulfobacterales</taxon>
        <taxon>Candidatus Acididesulfobacter</taxon>
    </lineage>
</organism>
<gene>
    <name evidence="4" type="ORF">EVG15_02325</name>
</gene>
<evidence type="ECO:0000256" key="1">
    <source>
        <dbReference type="ARBA" id="ARBA00022676"/>
    </source>
</evidence>
<dbReference type="Proteomes" id="UP000319296">
    <property type="component" value="Unassembled WGS sequence"/>
</dbReference>
<name>A0A519BPV4_9DELT</name>
<evidence type="ECO:0000256" key="3">
    <source>
        <dbReference type="SAM" id="MobiDB-lite"/>
    </source>
</evidence>
<dbReference type="Gene3D" id="3.40.50.2000">
    <property type="entry name" value="Glycogen Phosphorylase B"/>
    <property type="match status" value="1"/>
</dbReference>
<sequence>MSLFKKSLLKNIILLQTRRIGDLFQTKPLIDNLLEKFNNQCNILIVVDDNFKNIQNNFNQNIKLIGKKEFYKYYYNNYIAINEIDNIALFRLNYDNHDNDNDNKVNLNYYDYNNYSKGNNNFNIGGDSDKRANKYSENNDVFFGVKKLNDNLKFDEIHFDEAINLNFYIINSLILNTIEAEHKYGFTGCGKSDKKKEIICRSKAANYFYNTVRYRNQNRINIVDIFSLIGSGKYYSKNYSFNSLKLKKLIPDLNSNKNNKSEKSQKIKSDKLRILFAPASSNPKRDWPVDEYIILARLIAQIFKSEIILLGTQKETEIANKIKNSFKLNQDNQDNQDNQNNKYNKDNNVNIGKLNANNANNINNIIDLTGRTDLNELIDIMQTGDLIISPDTGLLQIASALELDSVSIFLGNANVYETGPYFNGAYTISPTEDCYPCIEHTKCDKNYACKNNIKADDIFNLIKIKLYEKYKFDISKYVLNNNDDDYNNNNNNNYNKDNNNNNDDDEDKINYNSYSKCKRLIKEALNKKKFNVYKCDASFSISYTGFFKLKPEKNDLIAEILKYSWINLFVSDINNKISYENAAKNIKKKYLIKSIKKEKENYLNNFKKKKDDNNNSYCINNKIEKDSDHIDNNSYRINNKNYYYKIIKLIEKDFNYIKDIFKNTQKINDIEDEKTKKYELENFKNFLINFKENYFEYSLIFDYFIYEFEYILKNKSHNDNSNDNNGNNFKYIFDDIIYIIDFGLIILDNLA</sequence>
<dbReference type="Pfam" id="PF01075">
    <property type="entry name" value="Glyco_transf_9"/>
    <property type="match status" value="2"/>
</dbReference>
<dbReference type="AlphaFoldDB" id="A0A519BPV4"/>
<dbReference type="GO" id="GO:0009244">
    <property type="term" value="P:lipopolysaccharide core region biosynthetic process"/>
    <property type="evidence" value="ECO:0007669"/>
    <property type="project" value="TreeGrafter"/>
</dbReference>
<accession>A0A519BPV4</accession>
<keyword evidence="2" id="KW-0808">Transferase</keyword>
<feature type="compositionally biased region" description="Low complexity" evidence="3">
    <location>
        <begin position="487"/>
        <end position="501"/>
    </location>
</feature>
<dbReference type="PANTHER" id="PTHR30160">
    <property type="entry name" value="TETRAACYLDISACCHARIDE 4'-KINASE-RELATED"/>
    <property type="match status" value="1"/>
</dbReference>
<dbReference type="CDD" id="cd03789">
    <property type="entry name" value="GT9_LPS_heptosyltransferase"/>
    <property type="match status" value="1"/>
</dbReference>
<dbReference type="InterPro" id="IPR002201">
    <property type="entry name" value="Glyco_trans_9"/>
</dbReference>
<feature type="region of interest" description="Disordered" evidence="3">
    <location>
        <begin position="485"/>
        <end position="507"/>
    </location>
</feature>
<proteinExistence type="predicted"/>
<keyword evidence="1" id="KW-0328">Glycosyltransferase</keyword>
<dbReference type="EMBL" id="SGBB01000002">
    <property type="protein sequence ID" value="RZD19293.1"/>
    <property type="molecule type" value="Genomic_DNA"/>
</dbReference>